<protein>
    <submittedName>
        <fullName evidence="8">Extracellular solute-binding protein</fullName>
    </submittedName>
</protein>
<evidence type="ECO:0000256" key="7">
    <source>
        <dbReference type="SAM" id="SignalP"/>
    </source>
</evidence>
<keyword evidence="2 7" id="KW-0732">Signal</keyword>
<accession>A0A921MV45</accession>
<dbReference type="Gene3D" id="3.40.190.10">
    <property type="entry name" value="Periplasmic binding protein-like II"/>
    <property type="match status" value="2"/>
</dbReference>
<gene>
    <name evidence="8" type="ORF">K8V81_05830</name>
</gene>
<dbReference type="Pfam" id="PF01547">
    <property type="entry name" value="SBP_bac_1"/>
    <property type="match status" value="1"/>
</dbReference>
<keyword evidence="1" id="KW-1003">Cell membrane</keyword>
<organism evidence="8 9">
    <name type="scientific">Brachybacterium massiliense</name>
    <dbReference type="NCBI Taxonomy" id="1755098"/>
    <lineage>
        <taxon>Bacteria</taxon>
        <taxon>Bacillati</taxon>
        <taxon>Actinomycetota</taxon>
        <taxon>Actinomycetes</taxon>
        <taxon>Micrococcales</taxon>
        <taxon>Dermabacteraceae</taxon>
        <taxon>Brachybacterium</taxon>
    </lineage>
</organism>
<proteinExistence type="predicted"/>
<dbReference type="SUPFAM" id="SSF53850">
    <property type="entry name" value="Periplasmic binding protein-like II"/>
    <property type="match status" value="1"/>
</dbReference>
<evidence type="ECO:0000313" key="8">
    <source>
        <dbReference type="EMBL" id="HJG91228.1"/>
    </source>
</evidence>
<reference evidence="8" key="2">
    <citation type="submission" date="2021-09" db="EMBL/GenBank/DDBJ databases">
        <authorList>
            <person name="Gilroy R."/>
        </authorList>
    </citation>
    <scope>NUCLEOTIDE SEQUENCE</scope>
    <source>
        <strain evidence="8">ChiGjej5B5-22894</strain>
    </source>
</reference>
<feature type="region of interest" description="Disordered" evidence="6">
    <location>
        <begin position="27"/>
        <end position="58"/>
    </location>
</feature>
<dbReference type="InterPro" id="IPR006059">
    <property type="entry name" value="SBP"/>
</dbReference>
<evidence type="ECO:0000256" key="6">
    <source>
        <dbReference type="SAM" id="MobiDB-lite"/>
    </source>
</evidence>
<feature type="compositionally biased region" description="Gly residues" evidence="6">
    <location>
        <begin position="27"/>
        <end position="41"/>
    </location>
</feature>
<comment type="caution">
    <text evidence="8">The sequence shown here is derived from an EMBL/GenBank/DDBJ whole genome shotgun (WGS) entry which is preliminary data.</text>
</comment>
<dbReference type="InterPro" id="IPR050490">
    <property type="entry name" value="Bact_solute-bd_prot1"/>
</dbReference>
<dbReference type="EMBL" id="DYUE01000143">
    <property type="protein sequence ID" value="HJG91228.1"/>
    <property type="molecule type" value="Genomic_DNA"/>
</dbReference>
<evidence type="ECO:0000256" key="5">
    <source>
        <dbReference type="ARBA" id="ARBA00023288"/>
    </source>
</evidence>
<dbReference type="PANTHER" id="PTHR43649:SF33">
    <property type="entry name" value="POLYGALACTURONAN_RHAMNOGALACTURONAN-BINDING PROTEIN YTCQ"/>
    <property type="match status" value="1"/>
</dbReference>
<dbReference type="PROSITE" id="PS51257">
    <property type="entry name" value="PROKAR_LIPOPROTEIN"/>
    <property type="match status" value="1"/>
</dbReference>
<sequence length="504" mass="54174">MISRRNLIQAVPVAAAGALALSACGGSSSGGGEGGGSGSGGALTWMSMLHTPTTPEADGPVMSALAEHTGTEFEFQWVPDASKEEKINSALASSSVADITTLNQLAMPSIRSALSSGLFWEVEDFLADYPNLSQINPATIEGARLDGVLYGVPFQKPLARYGVLVRQDWLDRLGLDVPHTIEELGEVAKAFAEGDPTGTGASATGFIDRQESFLVGFRSLAGYFGAGDKFQLDDSGKIVPAATTDAWKEAMEWYRGIFEAGGVNQEFVTVQKQNQQQAIAQDKGGIVVTGLFEAKNYVALAESINPDTEVKWTLINDITYADVPRRIVSDTGGGMGGLMSFSTQSLSSEEDLARGLNLIDKLLDEPAYQLMTNGVEGTHFEKDADGVISIIDQTAWEQQVQPYSSSRPSDMVEIYKSSDEYVNLANQMMEENAEYVITNPAQSLTSATYDNQWSTIEQALNDAYNIFMVGQSSMSDYEAAIDSLRSQGLDDIIAEYTEAHDAVS</sequence>
<evidence type="ECO:0000256" key="4">
    <source>
        <dbReference type="ARBA" id="ARBA00023139"/>
    </source>
</evidence>
<feature type="signal peptide" evidence="7">
    <location>
        <begin position="1"/>
        <end position="25"/>
    </location>
</feature>
<name>A0A921MV45_9MICO</name>
<evidence type="ECO:0000256" key="3">
    <source>
        <dbReference type="ARBA" id="ARBA00023136"/>
    </source>
</evidence>
<reference evidence="8" key="1">
    <citation type="journal article" date="2021" name="PeerJ">
        <title>Extensive microbial diversity within the chicken gut microbiome revealed by metagenomics and culture.</title>
        <authorList>
            <person name="Gilroy R."/>
            <person name="Ravi A."/>
            <person name="Getino M."/>
            <person name="Pursley I."/>
            <person name="Horton D.L."/>
            <person name="Alikhan N.F."/>
            <person name="Baker D."/>
            <person name="Gharbi K."/>
            <person name="Hall N."/>
            <person name="Watson M."/>
            <person name="Adriaenssens E.M."/>
            <person name="Foster-Nyarko E."/>
            <person name="Jarju S."/>
            <person name="Secka A."/>
            <person name="Antonio M."/>
            <person name="Oren A."/>
            <person name="Chaudhuri R.R."/>
            <person name="La Ragione R."/>
            <person name="Hildebrand F."/>
            <person name="Pallen M.J."/>
        </authorList>
    </citation>
    <scope>NUCLEOTIDE SEQUENCE</scope>
    <source>
        <strain evidence="8">ChiGjej5B5-22894</strain>
    </source>
</reference>
<dbReference type="AlphaFoldDB" id="A0A921MV45"/>
<dbReference type="Proteomes" id="UP000742460">
    <property type="component" value="Unassembled WGS sequence"/>
</dbReference>
<evidence type="ECO:0000256" key="2">
    <source>
        <dbReference type="ARBA" id="ARBA00022729"/>
    </source>
</evidence>
<evidence type="ECO:0000313" key="9">
    <source>
        <dbReference type="Proteomes" id="UP000742460"/>
    </source>
</evidence>
<keyword evidence="3" id="KW-0472">Membrane</keyword>
<feature type="chain" id="PRO_5038358015" evidence="7">
    <location>
        <begin position="26"/>
        <end position="504"/>
    </location>
</feature>
<keyword evidence="4" id="KW-0564">Palmitate</keyword>
<dbReference type="PANTHER" id="PTHR43649">
    <property type="entry name" value="ARABINOSE-BINDING PROTEIN-RELATED"/>
    <property type="match status" value="1"/>
</dbReference>
<keyword evidence="5" id="KW-0449">Lipoprotein</keyword>
<evidence type="ECO:0000256" key="1">
    <source>
        <dbReference type="ARBA" id="ARBA00022475"/>
    </source>
</evidence>